<name>A0ABR7M7V1_9BACT</name>
<reference evidence="2 3" key="1">
    <citation type="submission" date="2016-07" db="EMBL/GenBank/DDBJ databases">
        <title>Genome analysis of Flavihumibacter stibioxidans YS-17.</title>
        <authorList>
            <person name="Shi K."/>
            <person name="Han Y."/>
            <person name="Wang G."/>
        </authorList>
    </citation>
    <scope>NUCLEOTIDE SEQUENCE [LARGE SCALE GENOMIC DNA]</scope>
    <source>
        <strain evidence="2 3">YS-17</strain>
    </source>
</reference>
<keyword evidence="1" id="KW-0732">Signal</keyword>
<feature type="chain" id="PRO_5045792888" evidence="1">
    <location>
        <begin position="20"/>
        <end position="213"/>
    </location>
</feature>
<proteinExistence type="predicted"/>
<evidence type="ECO:0000313" key="2">
    <source>
        <dbReference type="EMBL" id="MBC6490904.1"/>
    </source>
</evidence>
<gene>
    <name evidence="2" type="ORF">BC349_07660</name>
</gene>
<protein>
    <submittedName>
        <fullName evidence="2">Uncharacterized protein</fullName>
    </submittedName>
</protein>
<organism evidence="2 3">
    <name type="scientific">Flavihumibacter stibioxidans</name>
    <dbReference type="NCBI Taxonomy" id="1834163"/>
    <lineage>
        <taxon>Bacteria</taxon>
        <taxon>Pseudomonadati</taxon>
        <taxon>Bacteroidota</taxon>
        <taxon>Chitinophagia</taxon>
        <taxon>Chitinophagales</taxon>
        <taxon>Chitinophagaceae</taxon>
        <taxon>Flavihumibacter</taxon>
    </lineage>
</organism>
<dbReference type="Proteomes" id="UP000765802">
    <property type="component" value="Unassembled WGS sequence"/>
</dbReference>
<evidence type="ECO:0000313" key="3">
    <source>
        <dbReference type="Proteomes" id="UP000765802"/>
    </source>
</evidence>
<dbReference type="EMBL" id="MBUA01000012">
    <property type="protein sequence ID" value="MBC6490904.1"/>
    <property type="molecule type" value="Genomic_DNA"/>
</dbReference>
<comment type="caution">
    <text evidence="2">The sequence shown here is derived from an EMBL/GenBank/DDBJ whole genome shotgun (WGS) entry which is preliminary data.</text>
</comment>
<accession>A0ABR7M7V1</accession>
<sequence length="213" mass="23790">MKQFFLVLSFLLPAMGLLAQSEKFNTAMQQQIAKMDGAMQNGSFGELANSFERIGDAEKNQWLPYYYAAYCQVMYSFTEKDKSKVDALADRAEALITKSETIAGTDNSEINVIKSMIASARLMVDPQTRWMQFGQVSASHLEKAKQMDPTNPRPVYLEGQSKFYTPAEFGGGKTVAAPLFEKALVMFDSFKPATQLHPAWGKAATQYFLSQCK</sequence>
<feature type="signal peptide" evidence="1">
    <location>
        <begin position="1"/>
        <end position="19"/>
    </location>
</feature>
<evidence type="ECO:0000256" key="1">
    <source>
        <dbReference type="SAM" id="SignalP"/>
    </source>
</evidence>
<keyword evidence="3" id="KW-1185">Reference proteome</keyword>
<dbReference type="RefSeq" id="WP_187256246.1">
    <property type="nucleotide sequence ID" value="NZ_JBHULF010000014.1"/>
</dbReference>